<dbReference type="CDD" id="cd18012">
    <property type="entry name" value="DEXQc_arch_SWI2_SNF2"/>
    <property type="match status" value="1"/>
</dbReference>
<feature type="domain" description="Helicase C-terminal" evidence="3">
    <location>
        <begin position="766"/>
        <end position="923"/>
    </location>
</feature>
<keyword evidence="4" id="KW-0067">ATP-binding</keyword>
<evidence type="ECO:0000256" key="1">
    <source>
        <dbReference type="ARBA" id="ARBA00022801"/>
    </source>
</evidence>
<dbReference type="InterPro" id="IPR000330">
    <property type="entry name" value="SNF2_N"/>
</dbReference>
<proteinExistence type="predicted"/>
<dbReference type="CDD" id="cd18793">
    <property type="entry name" value="SF2_C_SNF"/>
    <property type="match status" value="1"/>
</dbReference>
<keyword evidence="5" id="KW-1185">Reference proteome</keyword>
<evidence type="ECO:0000313" key="4">
    <source>
        <dbReference type="EMBL" id="MBW7474552.1"/>
    </source>
</evidence>
<dbReference type="InterPro" id="IPR014001">
    <property type="entry name" value="Helicase_ATP-bd"/>
</dbReference>
<dbReference type="InterPro" id="IPR038718">
    <property type="entry name" value="SNF2-like_sf"/>
</dbReference>
<accession>A0ABS7D4Q8</accession>
<dbReference type="PROSITE" id="PS51192">
    <property type="entry name" value="HELICASE_ATP_BIND_1"/>
    <property type="match status" value="1"/>
</dbReference>
<dbReference type="Gene3D" id="3.40.50.300">
    <property type="entry name" value="P-loop containing nucleotide triphosphate hydrolases"/>
    <property type="match status" value="1"/>
</dbReference>
<keyword evidence="1" id="KW-0378">Hydrolase</keyword>
<gene>
    <name evidence="4" type="ORF">K0T92_07325</name>
</gene>
<comment type="caution">
    <text evidence="4">The sequence shown here is derived from an EMBL/GenBank/DDBJ whole genome shotgun (WGS) entry which is preliminary data.</text>
</comment>
<name>A0ABS7D4Q8_9BACL</name>
<dbReference type="InterPro" id="IPR001650">
    <property type="entry name" value="Helicase_C-like"/>
</dbReference>
<reference evidence="4 5" key="1">
    <citation type="submission" date="2021-07" db="EMBL/GenBank/DDBJ databases">
        <title>Paenibacillus radiodurans sp. nov., isolated from the southeastern edge of Tengger Desert.</title>
        <authorList>
            <person name="Zhang G."/>
        </authorList>
    </citation>
    <scope>NUCLEOTIDE SEQUENCE [LARGE SCALE GENOMIC DNA]</scope>
    <source>
        <strain evidence="4 5">DT7-4</strain>
    </source>
</reference>
<dbReference type="Pfam" id="PF12419">
    <property type="entry name" value="DUF3670"/>
    <property type="match status" value="1"/>
</dbReference>
<dbReference type="PROSITE" id="PS51194">
    <property type="entry name" value="HELICASE_CTER"/>
    <property type="match status" value="1"/>
</dbReference>
<dbReference type="SUPFAM" id="SSF52540">
    <property type="entry name" value="P-loop containing nucleoside triphosphate hydrolases"/>
    <property type="match status" value="2"/>
</dbReference>
<feature type="domain" description="Helicase ATP-binding" evidence="2">
    <location>
        <begin position="474"/>
        <end position="637"/>
    </location>
</feature>
<dbReference type="InterPro" id="IPR027417">
    <property type="entry name" value="P-loop_NTPase"/>
</dbReference>
<dbReference type="SMART" id="SM00487">
    <property type="entry name" value="DEXDc"/>
    <property type="match status" value="1"/>
</dbReference>
<organism evidence="4 5">
    <name type="scientific">Paenibacillus oenotherae</name>
    <dbReference type="NCBI Taxonomy" id="1435645"/>
    <lineage>
        <taxon>Bacteria</taxon>
        <taxon>Bacillati</taxon>
        <taxon>Bacillota</taxon>
        <taxon>Bacilli</taxon>
        <taxon>Bacillales</taxon>
        <taxon>Paenibacillaceae</taxon>
        <taxon>Paenibacillus</taxon>
    </lineage>
</organism>
<dbReference type="Pfam" id="PF00176">
    <property type="entry name" value="SNF2-rel_dom"/>
    <property type="match status" value="1"/>
</dbReference>
<dbReference type="Pfam" id="PF00271">
    <property type="entry name" value="Helicase_C"/>
    <property type="match status" value="1"/>
</dbReference>
<dbReference type="SMART" id="SM00490">
    <property type="entry name" value="HELICc"/>
    <property type="match status" value="1"/>
</dbReference>
<protein>
    <submittedName>
        <fullName evidence="4">DEAD/DEAH box helicase</fullName>
    </submittedName>
</protein>
<dbReference type="Proteomes" id="UP000812277">
    <property type="component" value="Unassembled WGS sequence"/>
</dbReference>
<evidence type="ECO:0000313" key="5">
    <source>
        <dbReference type="Proteomes" id="UP000812277"/>
    </source>
</evidence>
<sequence length="940" mass="105716">MEMAKLLRQALMKGWFMPDWSRWSADARAWKLAVPGSERATASQLEELADTLEAQGNKGAARRWLSHIIEEMIEGDSRVAAVWEKTVADSGSGALMMKAADKEDWLVAIGLKKDTTPFRAALQLLEPDEDEGWRLRPAVQDRVEGGRWITLNRAAAAVRRVDSGGAHEQEATVAALNVNADHADYAEDADHAEYAVVSRGETAAVQALRDPAAVVGGDGLAAAASGEAGSRLRWRLPQDAPAEWGPYFAERMGKEEAKWLASLPDWARTERAEDGIKTELSDGEAWAFLEDASARLLAAGCSVLLPGWWEAVRSRKMRLKAKVKSSVGSSEQPMFGLNQIVDFDWKLAVGNVDMTEAEFMRLAEENRRLMRVGGEWVHLDPDDVDRIRKWLKKKGGKRDFTMRDVLEMHLRGGSELEAEREDMEALEAEVELNEHLAAWIGKLNESADLPLVEKPESFHGELRPYQLQGVSWLAFLRRFGLGGCLADDMGLGKTIQFTAYLQHIIEQGNGQGPSLLICPTSVIGNWEKELERFAPTLRVLVHYGPRRDRGEAFAAAAAEADLVITSYALTPIDEEELCGMQWDVVCLDEAQNIKNYYTKQSGVIRKLPSNHRVALTGTPMENRLTELWSIYDFTNPGYLGSLNEFRKAVVVPIERERNAEIINELQRWVKPFMLRRVKKDPAIQLALPDKNETRTYLSLTVEQGTLYENIVSELLGKLESLGAMQRRGLILSTLTRLKQVCDHPNLLLKEEIKNAWDPERSNKVLRVLEMVEEIAAEGERCLIFTQYVEMGETLKRLLEERLNVAVPYLYGGVPKAARDAMIRKFQDEEQPGCAFVLSLKAGGTGLNLTAANHVIHFDRWWNPAVENQATDRAFRIGQTRNVQVHKYVTLGTLEERIDDMITRKQTLNDQVVGQSENWITELSTDELRELFSLRKQRLKG</sequence>
<dbReference type="InterPro" id="IPR022138">
    <property type="entry name" value="DUF3670"/>
</dbReference>
<evidence type="ECO:0000259" key="3">
    <source>
        <dbReference type="PROSITE" id="PS51194"/>
    </source>
</evidence>
<keyword evidence="4" id="KW-0547">Nucleotide-binding</keyword>
<keyword evidence="4" id="KW-0347">Helicase</keyword>
<dbReference type="Gene3D" id="3.40.50.10810">
    <property type="entry name" value="Tandem AAA-ATPase domain"/>
    <property type="match status" value="1"/>
</dbReference>
<dbReference type="PANTHER" id="PTHR10799">
    <property type="entry name" value="SNF2/RAD54 HELICASE FAMILY"/>
    <property type="match status" value="1"/>
</dbReference>
<dbReference type="EMBL" id="JAHZIJ010000003">
    <property type="protein sequence ID" value="MBW7474552.1"/>
    <property type="molecule type" value="Genomic_DNA"/>
</dbReference>
<dbReference type="InterPro" id="IPR049730">
    <property type="entry name" value="SNF2/RAD54-like_C"/>
</dbReference>
<evidence type="ECO:0000259" key="2">
    <source>
        <dbReference type="PROSITE" id="PS51192"/>
    </source>
</evidence>
<dbReference type="GO" id="GO:0004386">
    <property type="term" value="F:helicase activity"/>
    <property type="evidence" value="ECO:0007669"/>
    <property type="project" value="UniProtKB-KW"/>
</dbReference>